<dbReference type="GO" id="GO:0005789">
    <property type="term" value="C:endoplasmic reticulum membrane"/>
    <property type="evidence" value="ECO:0007669"/>
    <property type="project" value="UniProtKB-SubCell"/>
</dbReference>
<keyword evidence="20" id="KW-1207">Sterol metabolism</keyword>
<evidence type="ECO:0000313" key="29">
    <source>
        <dbReference type="EMBL" id="CAB3237581.1"/>
    </source>
</evidence>
<dbReference type="PROSITE" id="PS51387">
    <property type="entry name" value="FAD_PCMH"/>
    <property type="match status" value="1"/>
</dbReference>
<dbReference type="InterPro" id="IPR040165">
    <property type="entry name" value="Diminuto-like"/>
</dbReference>
<comment type="catalytic activity">
    <reaction evidence="22">
        <text>lanosterol + NADPH + H(+) = 24,25-dihydrolanosterol + NADP(+)</text>
        <dbReference type="Rhea" id="RHEA:33919"/>
        <dbReference type="ChEBI" id="CHEBI:15378"/>
        <dbReference type="ChEBI" id="CHEBI:16521"/>
        <dbReference type="ChEBI" id="CHEBI:28113"/>
        <dbReference type="ChEBI" id="CHEBI:57783"/>
        <dbReference type="ChEBI" id="CHEBI:58349"/>
    </reaction>
    <physiologicalReaction direction="left-to-right" evidence="22">
        <dbReference type="Rhea" id="RHEA:33920"/>
    </physiologicalReaction>
</comment>
<evidence type="ECO:0000256" key="16">
    <source>
        <dbReference type="ARBA" id="ARBA00023002"/>
    </source>
</evidence>
<evidence type="ECO:0000256" key="9">
    <source>
        <dbReference type="ARBA" id="ARBA00022630"/>
    </source>
</evidence>
<reference evidence="29" key="1">
    <citation type="submission" date="2020-04" db="EMBL/GenBank/DDBJ databases">
        <authorList>
            <person name="Neveu A P."/>
        </authorList>
    </citation>
    <scope>NUCLEOTIDE SEQUENCE</scope>
    <source>
        <tissue evidence="29">Whole embryo</tissue>
    </source>
</reference>
<evidence type="ECO:0000256" key="12">
    <source>
        <dbReference type="ARBA" id="ARBA00022824"/>
    </source>
</evidence>
<evidence type="ECO:0000256" key="21">
    <source>
        <dbReference type="ARBA" id="ARBA00023221"/>
    </source>
</evidence>
<evidence type="ECO:0000256" key="15">
    <source>
        <dbReference type="ARBA" id="ARBA00022989"/>
    </source>
</evidence>
<keyword evidence="18" id="KW-0443">Lipid metabolism</keyword>
<evidence type="ECO:0000256" key="8">
    <source>
        <dbReference type="ARBA" id="ARBA00022548"/>
    </source>
</evidence>
<evidence type="ECO:0000259" key="28">
    <source>
        <dbReference type="PROSITE" id="PS51387"/>
    </source>
</evidence>
<evidence type="ECO:0000256" key="26">
    <source>
        <dbReference type="ARBA" id="ARBA00080612"/>
    </source>
</evidence>
<evidence type="ECO:0000256" key="27">
    <source>
        <dbReference type="SAM" id="Phobius"/>
    </source>
</evidence>
<keyword evidence="19 27" id="KW-0472">Membrane</keyword>
<dbReference type="InterPro" id="IPR016166">
    <property type="entry name" value="FAD-bd_PCMH"/>
</dbReference>
<dbReference type="InterPro" id="IPR036318">
    <property type="entry name" value="FAD-bd_PCMH-like_sf"/>
</dbReference>
<evidence type="ECO:0000256" key="14">
    <source>
        <dbReference type="ARBA" id="ARBA00022857"/>
    </source>
</evidence>
<keyword evidence="7" id="KW-0444">Lipid biosynthesis</keyword>
<evidence type="ECO:0000256" key="4">
    <source>
        <dbReference type="ARBA" id="ARBA00008000"/>
    </source>
</evidence>
<dbReference type="Pfam" id="PF01565">
    <property type="entry name" value="FAD_binding_4"/>
    <property type="match status" value="1"/>
</dbReference>
<evidence type="ECO:0000256" key="24">
    <source>
        <dbReference type="ARBA" id="ARBA00056986"/>
    </source>
</evidence>
<keyword evidence="17" id="KW-0333">Golgi apparatus</keyword>
<keyword evidence="12" id="KW-0256">Endoplasmic reticulum</keyword>
<keyword evidence="9" id="KW-0285">Flavoprotein</keyword>
<evidence type="ECO:0000256" key="20">
    <source>
        <dbReference type="ARBA" id="ARBA00023166"/>
    </source>
</evidence>
<comment type="function">
    <text evidence="24">Catalyzes the reduction of the delta-24 double bond of sterol intermediates during cholesterol biosynthesis. In addition to its cholesterol-synthesizing activity, can protect cells from oxidative stress by reducing caspase 3 activity during apoptosis induced by oxidative stress. Also protects against amyloid-beta peptide-induced apoptosis.</text>
</comment>
<dbReference type="GO" id="GO:0008203">
    <property type="term" value="P:cholesterol metabolic process"/>
    <property type="evidence" value="ECO:0007669"/>
    <property type="project" value="UniProtKB-KW"/>
</dbReference>
<dbReference type="PANTHER" id="PTHR10801:SF0">
    <property type="entry name" value="DELTA(24)-STEROL REDUCTASE"/>
    <property type="match status" value="1"/>
</dbReference>
<keyword evidence="21" id="KW-0753">Steroid metabolism</keyword>
<feature type="transmembrane region" description="Helical" evidence="27">
    <location>
        <begin position="40"/>
        <end position="62"/>
    </location>
</feature>
<keyword evidence="14" id="KW-0521">NADP</keyword>
<dbReference type="Gene3D" id="3.30.465.10">
    <property type="match status" value="1"/>
</dbReference>
<evidence type="ECO:0000256" key="13">
    <source>
        <dbReference type="ARBA" id="ARBA00022827"/>
    </source>
</evidence>
<evidence type="ECO:0000256" key="11">
    <source>
        <dbReference type="ARBA" id="ARBA00022729"/>
    </source>
</evidence>
<evidence type="ECO:0000256" key="17">
    <source>
        <dbReference type="ARBA" id="ARBA00023034"/>
    </source>
</evidence>
<comment type="similarity">
    <text evidence="4">Belongs to the FAD-binding oxidoreductase/transferase type 4 family.</text>
</comment>
<organism evidence="29">
    <name type="scientific">Phallusia mammillata</name>
    <dbReference type="NCBI Taxonomy" id="59560"/>
    <lineage>
        <taxon>Eukaryota</taxon>
        <taxon>Metazoa</taxon>
        <taxon>Chordata</taxon>
        <taxon>Tunicata</taxon>
        <taxon>Ascidiacea</taxon>
        <taxon>Phlebobranchia</taxon>
        <taxon>Ascidiidae</taxon>
        <taxon>Phallusia</taxon>
    </lineage>
</organism>
<dbReference type="EMBL" id="LR784475">
    <property type="protein sequence ID" value="CAB3237581.1"/>
    <property type="molecule type" value="mRNA"/>
</dbReference>
<proteinExistence type="evidence at transcript level"/>
<keyword evidence="10 27" id="KW-0812">Transmembrane</keyword>
<keyword evidence="15 27" id="KW-1133">Transmembrane helix</keyword>
<dbReference type="GO" id="GO:0000246">
    <property type="term" value="F:Delta24(24-1) sterol reductase activity"/>
    <property type="evidence" value="ECO:0007669"/>
    <property type="project" value="TreeGrafter"/>
</dbReference>
<name>A0A6F9DA96_9ASCI</name>
<dbReference type="AlphaFoldDB" id="A0A6F9DA96"/>
<sequence>MANSDSWMQFNAYAGGAVCTVLFLFFWLRHKGLEYILVHYRWLIVCVFLLPMSFFFNIYMYVRATLIFKFNSAPKRHDERVKAVQKQVQEWKSNSDGRKMCTGRPGWATVSLRLGKYKNDMRKIHINLMDVLEVDTERKVVRLEPLVTMGQVTSLLLPLGWTLPIVPELDDLTVGGLIMGTGIETSSHKYGLMQHVCVSYELVLPDGSLVKCSKEENQDLFYAVPWSYGTLGFLVAAEIRIVPSKPYVKLTYHPANTKNDLLKKFTEEALNTNGNDFVEALAFSKNSGVIMTGNFSDGFETNKLNKIGVWHKPWFFSHVKTFLSTNTTATEYIPLRDYYHRHTRSIFWELQDIIPFGNHPLFRLLVGWLMPPKISLLKLTQGETVKKLYEEHHVVQDMLLPINKLGNCLETFEEEIKLYPLWICPFYLPSEPGMLYTATGKGEMYVDVGAYGEPHTKHFNNVKTIRRLEQATKSFCGFQMLYADSYMTREEFRKMFDHTLYDTMRKTIPNCESSMPEVYDKVHKEK</sequence>
<keyword evidence="11" id="KW-0732">Signal</keyword>
<dbReference type="InterPro" id="IPR016169">
    <property type="entry name" value="FAD-bd_PCMH_sub2"/>
</dbReference>
<evidence type="ECO:0000256" key="2">
    <source>
        <dbReference type="ARBA" id="ARBA00004194"/>
    </source>
</evidence>
<evidence type="ECO:0000256" key="6">
    <source>
        <dbReference type="ARBA" id="ARBA00019086"/>
    </source>
</evidence>
<evidence type="ECO:0000256" key="23">
    <source>
        <dbReference type="ARBA" id="ARBA00052927"/>
    </source>
</evidence>
<dbReference type="GO" id="GO:0000139">
    <property type="term" value="C:Golgi membrane"/>
    <property type="evidence" value="ECO:0007669"/>
    <property type="project" value="UniProtKB-SubCell"/>
</dbReference>
<dbReference type="GO" id="GO:0071949">
    <property type="term" value="F:FAD binding"/>
    <property type="evidence" value="ECO:0007669"/>
    <property type="project" value="InterPro"/>
</dbReference>
<comment type="subcellular location">
    <subcellularLocation>
        <location evidence="3">Endoplasmic reticulum membrane</location>
        <topology evidence="3">Single-pass membrane protein</topology>
    </subcellularLocation>
    <subcellularLocation>
        <location evidence="2">Golgi apparatus membrane</location>
        <topology evidence="2">Single-pass membrane protein</topology>
    </subcellularLocation>
</comment>
<evidence type="ECO:0000256" key="3">
    <source>
        <dbReference type="ARBA" id="ARBA00004389"/>
    </source>
</evidence>
<dbReference type="EC" id="1.3.1.72" evidence="5"/>
<evidence type="ECO:0000256" key="22">
    <source>
        <dbReference type="ARBA" id="ARBA00051033"/>
    </source>
</evidence>
<feature type="transmembrane region" description="Helical" evidence="27">
    <location>
        <begin position="12"/>
        <end position="28"/>
    </location>
</feature>
<keyword evidence="8" id="KW-0153">Cholesterol metabolism</keyword>
<accession>A0A6F9DA96</accession>
<evidence type="ECO:0000256" key="7">
    <source>
        <dbReference type="ARBA" id="ARBA00022516"/>
    </source>
</evidence>
<evidence type="ECO:0000256" key="5">
    <source>
        <dbReference type="ARBA" id="ARBA00012405"/>
    </source>
</evidence>
<evidence type="ECO:0000256" key="25">
    <source>
        <dbReference type="ARBA" id="ARBA00078485"/>
    </source>
</evidence>
<comment type="catalytic activity">
    <reaction evidence="23">
        <text>5alpha-cholest-8-en-3beta-ol + NADP(+) = zymosterol + NADPH + H(+)</text>
        <dbReference type="Rhea" id="RHEA:36399"/>
        <dbReference type="ChEBI" id="CHEBI:15378"/>
        <dbReference type="ChEBI" id="CHEBI:16608"/>
        <dbReference type="ChEBI" id="CHEBI:18252"/>
        <dbReference type="ChEBI" id="CHEBI:57783"/>
        <dbReference type="ChEBI" id="CHEBI:58349"/>
        <dbReference type="EC" id="1.3.1.72"/>
    </reaction>
    <physiologicalReaction direction="right-to-left" evidence="23">
        <dbReference type="Rhea" id="RHEA:36401"/>
    </physiologicalReaction>
</comment>
<evidence type="ECO:0000256" key="10">
    <source>
        <dbReference type="ARBA" id="ARBA00022692"/>
    </source>
</evidence>
<evidence type="ECO:0000256" key="18">
    <source>
        <dbReference type="ARBA" id="ARBA00023098"/>
    </source>
</evidence>
<dbReference type="PANTHER" id="PTHR10801">
    <property type="entry name" value="24-DEHYDROCHOLESTEROL REDUCTASE"/>
    <property type="match status" value="1"/>
</dbReference>
<evidence type="ECO:0000256" key="1">
    <source>
        <dbReference type="ARBA" id="ARBA00001974"/>
    </source>
</evidence>
<gene>
    <name evidence="29" type="primary">Dhcr24-001</name>
</gene>
<dbReference type="SUPFAM" id="SSF56176">
    <property type="entry name" value="FAD-binding/transporter-associated domain-like"/>
    <property type="match status" value="1"/>
</dbReference>
<keyword evidence="16" id="KW-0560">Oxidoreductase</keyword>
<dbReference type="FunFam" id="3.30.465.10:FF:000032">
    <property type="entry name" value="Delta(24)-sterol reductase"/>
    <property type="match status" value="1"/>
</dbReference>
<feature type="domain" description="FAD-binding PCMH-type" evidence="28">
    <location>
        <begin position="60"/>
        <end position="244"/>
    </location>
</feature>
<dbReference type="InterPro" id="IPR006094">
    <property type="entry name" value="Oxid_FAD_bind_N"/>
</dbReference>
<comment type="cofactor">
    <cofactor evidence="1">
        <name>FAD</name>
        <dbReference type="ChEBI" id="CHEBI:57692"/>
    </cofactor>
</comment>
<evidence type="ECO:0000256" key="19">
    <source>
        <dbReference type="ARBA" id="ARBA00023136"/>
    </source>
</evidence>
<dbReference type="GO" id="GO:0050614">
    <property type="term" value="F:Delta24-sterol reductase activity"/>
    <property type="evidence" value="ECO:0007669"/>
    <property type="project" value="UniProtKB-EC"/>
</dbReference>
<keyword evidence="13" id="KW-0274">FAD</keyword>
<protein>
    <recommendedName>
        <fullName evidence="6">Delta(24)-sterol reductase</fullName>
        <ecNumber evidence="5">1.3.1.72</ecNumber>
    </recommendedName>
    <alternativeName>
        <fullName evidence="25">24-dehydrocholesterol reductase</fullName>
    </alternativeName>
    <alternativeName>
        <fullName evidence="26">3-beta-hydroxysterol Delta-24-reductase</fullName>
    </alternativeName>
</protein>